<comment type="caution">
    <text evidence="1">The sequence shown here is derived from an EMBL/GenBank/DDBJ whole genome shotgun (WGS) entry which is preliminary data.</text>
</comment>
<reference evidence="1 2" key="1">
    <citation type="submission" date="2021-06" db="EMBL/GenBank/DDBJ databases">
        <title>Genome sequence of Babesia caballi.</title>
        <authorList>
            <person name="Yamagishi J."/>
            <person name="Kidaka T."/>
            <person name="Ochi A."/>
        </authorList>
    </citation>
    <scope>NUCLEOTIDE SEQUENCE [LARGE SCALE GENOMIC DNA]</scope>
    <source>
        <strain evidence="1">USDA-D6B2</strain>
    </source>
</reference>
<accession>A0AAV4LZ75</accession>
<dbReference type="GeneID" id="94196939"/>
<dbReference type="RefSeq" id="XP_067717527.1">
    <property type="nucleotide sequence ID" value="XM_067861426.1"/>
</dbReference>
<dbReference type="EMBL" id="BPLF01000004">
    <property type="protein sequence ID" value="GIX65458.1"/>
    <property type="molecule type" value="Genomic_DNA"/>
</dbReference>
<sequence>MTNAQKSLTQPPTNLKDAIDWVISSKGNTQNLAAALEALLKEDADGVAWEVRDVFDVIKNNIIEQFDKMNGPFCDNYKGHLRSATTGLETVLRPADATKNNLQSAINTLVDGLKKFLGTTVAVLLTSAAAVL</sequence>
<name>A0AAV4LZ75_BABCB</name>
<dbReference type="AlphaFoldDB" id="A0AAV4LZ75"/>
<proteinExistence type="predicted"/>
<evidence type="ECO:0000313" key="2">
    <source>
        <dbReference type="Proteomes" id="UP001497744"/>
    </source>
</evidence>
<organism evidence="1 2">
    <name type="scientific">Babesia caballi</name>
    <dbReference type="NCBI Taxonomy" id="5871"/>
    <lineage>
        <taxon>Eukaryota</taxon>
        <taxon>Sar</taxon>
        <taxon>Alveolata</taxon>
        <taxon>Apicomplexa</taxon>
        <taxon>Aconoidasida</taxon>
        <taxon>Piroplasmida</taxon>
        <taxon>Babesiidae</taxon>
        <taxon>Babesia</taxon>
    </lineage>
</organism>
<dbReference type="Proteomes" id="UP001497744">
    <property type="component" value="Unassembled WGS sequence"/>
</dbReference>
<evidence type="ECO:0000313" key="1">
    <source>
        <dbReference type="EMBL" id="GIX65458.1"/>
    </source>
</evidence>
<gene>
    <name evidence="1" type="ORF">BcabD6B2_48930</name>
</gene>
<protein>
    <submittedName>
        <fullName evidence="1">Variant erythrocyte surface antigen-1 family protein</fullName>
    </submittedName>
</protein>
<keyword evidence="2" id="KW-1185">Reference proteome</keyword>